<feature type="transmembrane region" description="Helical" evidence="1">
    <location>
        <begin position="166"/>
        <end position="183"/>
    </location>
</feature>
<keyword evidence="1" id="KW-1133">Transmembrane helix</keyword>
<keyword evidence="4" id="KW-0012">Acyltransferase</keyword>
<dbReference type="PANTHER" id="PTHR23028:SF53">
    <property type="entry name" value="ACYL_TRANSF_3 DOMAIN-CONTAINING PROTEIN"/>
    <property type="match status" value="1"/>
</dbReference>
<sequence length="734" mass="78316">MAVHSLTSVNSAEEVQSRPKVQTTFRPDIEGLRAVAVVAVVLFHAAMPGVTGGYVGVDVFFVISGFLITGLLWREVDSTGSVRLRAFYGARARRLLPASAAVGVITMIASFLLLPPLRVPSVLHDGIASALYVSNYRFLQQGVDYFTAHSFPSPFLHYWSLGVEEQFYLVWAPMFLGTAWLMGRVRRRKKAESIVSQQPFLVVLTLVAVGSFALSLVTTYLAPVTAFYPLPTRAWQLALGGLVALTAGYWRRLPRHVASVIGWAGLGMIVLACIWFDPTTLFPGTAALLPTVGAILVIAAGCATPSLGCGHFLGWSPMQAIGRISYSWYLWHWPVLVLAPELSGHRLGLPARLAAALLSAGLAWLTLRCLENPLRFSPTIRNSPWRSLALGGVATAIAVCVGLTLLTVVPTPVGRGAPAATPHVTATSPPPAGSPMAAYDAAVQRAFGEVQAAVAASAGLTAVPSNLDPPLAGLVEQPGFPADGCLRDFVQSGHPECAKGDVTSATTVALVGDSHAYMWAPALEQVATEQHWRLEVLAKAGCPFMDLYNQNSLFRDVNENSSHCEQWRTQIITRLRTEHPRLVVVDTWRGYGFDETAPPTAGYAAYDSAWIASLTRLVQQLRAMGSTVLVLGPNPDPHTSVPVCLSGHLDDVMACTPLRSTAVNTSGIAAESAATQAGGGQYADLTDLFCTADRCPAVVGNTLVYSDSNHITNEYSRLLVPAIGALADRALAHG</sequence>
<proteinExistence type="predicted"/>
<feature type="domain" description="SGNH" evidence="3">
    <location>
        <begin position="491"/>
        <end position="723"/>
    </location>
</feature>
<dbReference type="EMBL" id="VBSB01000018">
    <property type="protein sequence ID" value="NTY62694.1"/>
    <property type="molecule type" value="Genomic_DNA"/>
</dbReference>
<dbReference type="PANTHER" id="PTHR23028">
    <property type="entry name" value="ACETYLTRANSFERASE"/>
    <property type="match status" value="1"/>
</dbReference>
<feature type="transmembrane region" description="Helical" evidence="1">
    <location>
        <begin position="234"/>
        <end position="250"/>
    </location>
</feature>
<evidence type="ECO:0000259" key="3">
    <source>
        <dbReference type="Pfam" id="PF19040"/>
    </source>
</evidence>
<dbReference type="Proteomes" id="UP000708347">
    <property type="component" value="Unassembled WGS sequence"/>
</dbReference>
<feature type="transmembrane region" description="Helical" evidence="1">
    <location>
        <begin position="53"/>
        <end position="73"/>
    </location>
</feature>
<evidence type="ECO:0000256" key="1">
    <source>
        <dbReference type="SAM" id="Phobius"/>
    </source>
</evidence>
<dbReference type="InterPro" id="IPR002656">
    <property type="entry name" value="Acyl_transf_3_dom"/>
</dbReference>
<keyword evidence="1" id="KW-0472">Membrane</keyword>
<feature type="transmembrane region" description="Helical" evidence="1">
    <location>
        <begin position="94"/>
        <end position="114"/>
    </location>
</feature>
<dbReference type="InterPro" id="IPR050879">
    <property type="entry name" value="Acyltransferase_3"/>
</dbReference>
<feature type="transmembrane region" description="Helical" evidence="1">
    <location>
        <begin position="199"/>
        <end position="222"/>
    </location>
</feature>
<reference evidence="4 5" key="1">
    <citation type="submission" date="2019-05" db="EMBL/GenBank/DDBJ databases">
        <title>Mycolicibacterium sphagni ENV482 genome assembly.</title>
        <authorList>
            <person name="Chen W."/>
            <person name="Faulkner N.W."/>
            <person name="Hyman M.R."/>
        </authorList>
    </citation>
    <scope>NUCLEOTIDE SEQUENCE [LARGE SCALE GENOMIC DNA]</scope>
    <source>
        <strain evidence="4 5">ENV482</strain>
    </source>
</reference>
<dbReference type="InterPro" id="IPR043968">
    <property type="entry name" value="SGNH"/>
</dbReference>
<keyword evidence="1" id="KW-0812">Transmembrane</keyword>
<feature type="transmembrane region" description="Helical" evidence="1">
    <location>
        <begin position="388"/>
        <end position="409"/>
    </location>
</feature>
<feature type="transmembrane region" description="Helical" evidence="1">
    <location>
        <begin position="288"/>
        <end position="314"/>
    </location>
</feature>
<evidence type="ECO:0000313" key="5">
    <source>
        <dbReference type="Proteomes" id="UP000708347"/>
    </source>
</evidence>
<dbReference type="GO" id="GO:0016746">
    <property type="term" value="F:acyltransferase activity"/>
    <property type="evidence" value="ECO:0007669"/>
    <property type="project" value="UniProtKB-KW"/>
</dbReference>
<feature type="domain" description="Acyltransferase 3" evidence="2">
    <location>
        <begin position="28"/>
        <end position="366"/>
    </location>
</feature>
<gene>
    <name evidence="4" type="ORF">FEG63_24480</name>
</gene>
<accession>A0ABX2JY90</accession>
<keyword evidence="5" id="KW-1185">Reference proteome</keyword>
<feature type="transmembrane region" description="Helical" evidence="1">
    <location>
        <begin position="257"/>
        <end position="276"/>
    </location>
</feature>
<dbReference type="Pfam" id="PF19040">
    <property type="entry name" value="SGNH"/>
    <property type="match status" value="1"/>
</dbReference>
<keyword evidence="4" id="KW-0808">Transferase</keyword>
<comment type="caution">
    <text evidence="4">The sequence shown here is derived from an EMBL/GenBank/DDBJ whole genome shotgun (WGS) entry which is preliminary data.</text>
</comment>
<dbReference type="SUPFAM" id="SSF52266">
    <property type="entry name" value="SGNH hydrolase"/>
    <property type="match status" value="1"/>
</dbReference>
<protein>
    <submittedName>
        <fullName evidence="4">Acyltransferase</fullName>
    </submittedName>
</protein>
<organism evidence="4 5">
    <name type="scientific">Mycolicibacterium sphagni</name>
    <dbReference type="NCBI Taxonomy" id="1786"/>
    <lineage>
        <taxon>Bacteria</taxon>
        <taxon>Bacillati</taxon>
        <taxon>Actinomycetota</taxon>
        <taxon>Actinomycetes</taxon>
        <taxon>Mycobacteriales</taxon>
        <taxon>Mycobacteriaceae</taxon>
        <taxon>Mycolicibacterium</taxon>
    </lineage>
</organism>
<evidence type="ECO:0000259" key="2">
    <source>
        <dbReference type="Pfam" id="PF01757"/>
    </source>
</evidence>
<dbReference type="Pfam" id="PF01757">
    <property type="entry name" value="Acyl_transf_3"/>
    <property type="match status" value="1"/>
</dbReference>
<evidence type="ECO:0000313" key="4">
    <source>
        <dbReference type="EMBL" id="NTY62694.1"/>
    </source>
</evidence>
<name>A0ABX2JY90_9MYCO</name>